<dbReference type="Proteomes" id="UP000467148">
    <property type="component" value="Chromosome"/>
</dbReference>
<reference evidence="2 3" key="1">
    <citation type="journal article" date="2019" name="Emerg. Microbes Infect.">
        <title>Comprehensive subspecies identification of 175 nontuberculous mycobacteria species based on 7547 genomic profiles.</title>
        <authorList>
            <person name="Matsumoto Y."/>
            <person name="Kinjo T."/>
            <person name="Motooka D."/>
            <person name="Nabeya D."/>
            <person name="Jung N."/>
            <person name="Uechi K."/>
            <person name="Horii T."/>
            <person name="Iida T."/>
            <person name="Fujita J."/>
            <person name="Nakamura S."/>
        </authorList>
    </citation>
    <scope>NUCLEOTIDE SEQUENCE [LARGE SCALE GENOMIC DNA]</scope>
    <source>
        <strain evidence="2 3">JCM 30396</strain>
    </source>
</reference>
<name>A0A7I7THC9_9MYCO</name>
<dbReference type="AlphaFoldDB" id="A0A7I7THC9"/>
<evidence type="ECO:0000313" key="3">
    <source>
        <dbReference type="Proteomes" id="UP000467148"/>
    </source>
</evidence>
<dbReference type="KEGG" id="mhev:MHEL_58090"/>
<protein>
    <submittedName>
        <fullName evidence="2">Uncharacterized protein</fullName>
    </submittedName>
</protein>
<dbReference type="Gene3D" id="3.40.50.450">
    <property type="match status" value="1"/>
</dbReference>
<keyword evidence="3" id="KW-1185">Reference proteome</keyword>
<sequence length="313" mass="34886">MTSNPTEASAHTQRSCFIVSPISDAGSPVRLRSDHVRKYIVGEALEPFDFTVRRADTMNGSGIITEQIVTELLNADLVVADLTDHNPNVFYELALRHAVKKPFIHMIKDGEKIPFDVATLRTVFYDTTNPDSMHEAKMSVRAAAKEIIDAGDDYKVISPVTISIDLDKLRSSGDPNQIALADIQQSVASMENVVERLVLRERRRQAPPQDATIANLADLFARQTSEGRFTSADMDTLLEMASRDEALRPMYKRLRNFLAHSQEASRLRDDERPARDGEDGAVRATHRGPQASFSGNVDVPTRRPNHVASQDDY</sequence>
<gene>
    <name evidence="2" type="ORF">MHEL_58090</name>
</gene>
<dbReference type="EMBL" id="AP022596">
    <property type="protein sequence ID" value="BBY67566.1"/>
    <property type="molecule type" value="Genomic_DNA"/>
</dbReference>
<evidence type="ECO:0000256" key="1">
    <source>
        <dbReference type="SAM" id="MobiDB-lite"/>
    </source>
</evidence>
<feature type="compositionally biased region" description="Basic and acidic residues" evidence="1">
    <location>
        <begin position="264"/>
        <end position="281"/>
    </location>
</feature>
<evidence type="ECO:0000313" key="2">
    <source>
        <dbReference type="EMBL" id="BBY67566.1"/>
    </source>
</evidence>
<accession>A0A7I7THC9</accession>
<proteinExistence type="predicted"/>
<organism evidence="2 3">
    <name type="scientific">Mycolicibacterium helvum</name>
    <dbReference type="NCBI Taxonomy" id="1534349"/>
    <lineage>
        <taxon>Bacteria</taxon>
        <taxon>Bacillati</taxon>
        <taxon>Actinomycetota</taxon>
        <taxon>Actinomycetes</taxon>
        <taxon>Mycobacteriales</taxon>
        <taxon>Mycobacteriaceae</taxon>
        <taxon>Mycolicibacterium</taxon>
    </lineage>
</organism>
<dbReference type="RefSeq" id="WP_163751520.1">
    <property type="nucleotide sequence ID" value="NZ_AP022596.1"/>
</dbReference>
<feature type="region of interest" description="Disordered" evidence="1">
    <location>
        <begin position="264"/>
        <end position="313"/>
    </location>
</feature>